<dbReference type="InterPro" id="IPR032816">
    <property type="entry name" value="VTT_dom"/>
</dbReference>
<feature type="transmembrane region" description="Helical" evidence="6">
    <location>
        <begin position="95"/>
        <end position="123"/>
    </location>
</feature>
<dbReference type="GO" id="GO:0005886">
    <property type="term" value="C:plasma membrane"/>
    <property type="evidence" value="ECO:0007669"/>
    <property type="project" value="UniProtKB-SubCell"/>
</dbReference>
<evidence type="ECO:0000256" key="3">
    <source>
        <dbReference type="ARBA" id="ARBA00022692"/>
    </source>
</evidence>
<keyword evidence="3 6" id="KW-0812">Transmembrane</keyword>
<organism evidence="8 9">
    <name type="scientific">Leptolyngbya foveolarum</name>
    <dbReference type="NCBI Taxonomy" id="47253"/>
    <lineage>
        <taxon>Bacteria</taxon>
        <taxon>Bacillati</taxon>
        <taxon>Cyanobacteriota</taxon>
        <taxon>Cyanophyceae</taxon>
        <taxon>Leptolyngbyales</taxon>
        <taxon>Leptolyngbyaceae</taxon>
        <taxon>Leptolyngbya group</taxon>
        <taxon>Leptolyngbya</taxon>
    </lineage>
</organism>
<keyword evidence="5 6" id="KW-0472">Membrane</keyword>
<reference evidence="8 9" key="2">
    <citation type="submission" date="2018-06" db="EMBL/GenBank/DDBJ databases">
        <title>Metagenomic assembly of (sub)arctic Cyanobacteria and their associated microbiome from non-axenic cultures.</title>
        <authorList>
            <person name="Baurain D."/>
        </authorList>
    </citation>
    <scope>NUCLEOTIDE SEQUENCE [LARGE SCALE GENOMIC DNA]</scope>
    <source>
        <strain evidence="8">ULC129bin1</strain>
    </source>
</reference>
<feature type="transmembrane region" description="Helical" evidence="6">
    <location>
        <begin position="244"/>
        <end position="264"/>
    </location>
</feature>
<feature type="transmembrane region" description="Helical" evidence="6">
    <location>
        <begin position="207"/>
        <end position="224"/>
    </location>
</feature>
<dbReference type="PANTHER" id="PTHR12677">
    <property type="entry name" value="GOLGI APPARATUS MEMBRANE PROTEIN TVP38-RELATED"/>
    <property type="match status" value="1"/>
</dbReference>
<reference evidence="9" key="1">
    <citation type="submission" date="2018-04" db="EMBL/GenBank/DDBJ databases">
        <authorList>
            <person name="Cornet L."/>
        </authorList>
    </citation>
    <scope>NUCLEOTIDE SEQUENCE [LARGE SCALE GENOMIC DNA]</scope>
</reference>
<dbReference type="Proteomes" id="UP000249354">
    <property type="component" value="Unassembled WGS sequence"/>
</dbReference>
<accession>A0A2W4W1X9</accession>
<evidence type="ECO:0000256" key="5">
    <source>
        <dbReference type="ARBA" id="ARBA00023136"/>
    </source>
</evidence>
<keyword evidence="2 6" id="KW-1003">Cell membrane</keyword>
<dbReference type="EMBL" id="QBMC01000133">
    <property type="protein sequence ID" value="PZO13088.1"/>
    <property type="molecule type" value="Genomic_DNA"/>
</dbReference>
<dbReference type="PANTHER" id="PTHR12677:SF59">
    <property type="entry name" value="GOLGI APPARATUS MEMBRANE PROTEIN TVP38-RELATED"/>
    <property type="match status" value="1"/>
</dbReference>
<feature type="domain" description="VTT" evidence="7">
    <location>
        <begin position="109"/>
        <end position="226"/>
    </location>
</feature>
<comment type="subcellular location">
    <subcellularLocation>
        <location evidence="1 6">Cell membrane</location>
        <topology evidence="1 6">Multi-pass membrane protein</topology>
    </subcellularLocation>
</comment>
<evidence type="ECO:0000313" key="8">
    <source>
        <dbReference type="EMBL" id="PZO13088.1"/>
    </source>
</evidence>
<sequence>MNPLKNRVLCLTSNQRIQSATASALSIWFSVSRSCRHSLKITIFFLLGTLLLFAEPALAQASSEASGPFSFIGQIQQLLVGLVEWIDSLGAIGSLVFILAYIVVTVSFLPASVVTLGAGFVFGVVQGSILVFIGAMLGATAAFLIGRFVARDWVAKKVADNQFFSALDGAIADEGLKLIFLIRLSPVFPFNLLNYALGLTKVTLKDYVLGTTGIIPGTIMYVYLGSLVGDLAMLGTGEAPSNPVISWIIKILIFVTVVAITFYITKIARRALKEAVPEAS</sequence>
<feature type="transmembrane region" description="Helical" evidence="6">
    <location>
        <begin position="129"/>
        <end position="150"/>
    </location>
</feature>
<feature type="transmembrane region" description="Helical" evidence="6">
    <location>
        <begin position="41"/>
        <end position="59"/>
    </location>
</feature>
<dbReference type="InterPro" id="IPR015414">
    <property type="entry name" value="TMEM64"/>
</dbReference>
<keyword evidence="4 6" id="KW-1133">Transmembrane helix</keyword>
<evidence type="ECO:0000256" key="1">
    <source>
        <dbReference type="ARBA" id="ARBA00004651"/>
    </source>
</evidence>
<protein>
    <recommendedName>
        <fullName evidence="6">TVP38/TMEM64 family membrane protein</fullName>
    </recommendedName>
</protein>
<evidence type="ECO:0000259" key="7">
    <source>
        <dbReference type="Pfam" id="PF09335"/>
    </source>
</evidence>
<proteinExistence type="inferred from homology"/>
<comment type="similarity">
    <text evidence="6">Belongs to the TVP38/TMEM64 family.</text>
</comment>
<evidence type="ECO:0000256" key="2">
    <source>
        <dbReference type="ARBA" id="ARBA00022475"/>
    </source>
</evidence>
<dbReference type="Pfam" id="PF09335">
    <property type="entry name" value="VTT_dom"/>
    <property type="match status" value="1"/>
</dbReference>
<name>A0A2W4W1X9_9CYAN</name>
<evidence type="ECO:0000256" key="4">
    <source>
        <dbReference type="ARBA" id="ARBA00022989"/>
    </source>
</evidence>
<dbReference type="AlphaFoldDB" id="A0A2W4W1X9"/>
<evidence type="ECO:0000256" key="6">
    <source>
        <dbReference type="RuleBase" id="RU366058"/>
    </source>
</evidence>
<gene>
    <name evidence="8" type="ORF">DCF25_16630</name>
</gene>
<comment type="caution">
    <text evidence="8">The sequence shown here is derived from an EMBL/GenBank/DDBJ whole genome shotgun (WGS) entry which is preliminary data.</text>
</comment>
<evidence type="ECO:0000313" key="9">
    <source>
        <dbReference type="Proteomes" id="UP000249354"/>
    </source>
</evidence>